<keyword evidence="12" id="KW-0511">Multifunctional enzyme</keyword>
<evidence type="ECO:0000256" key="6">
    <source>
        <dbReference type="ARBA" id="ARBA00022771"/>
    </source>
</evidence>
<gene>
    <name evidence="17" type="ORF">GCM10025760_19050</name>
</gene>
<dbReference type="InterPro" id="IPR012319">
    <property type="entry name" value="FPG_cat"/>
</dbReference>
<evidence type="ECO:0000256" key="10">
    <source>
        <dbReference type="ARBA" id="ARBA00023204"/>
    </source>
</evidence>
<keyword evidence="6 14" id="KW-0863">Zinc-finger</keyword>
<keyword evidence="18" id="KW-1185">Reference proteome</keyword>
<evidence type="ECO:0000256" key="3">
    <source>
        <dbReference type="ARBA" id="ARBA00009409"/>
    </source>
</evidence>
<reference evidence="18" key="1">
    <citation type="journal article" date="2019" name="Int. J. Syst. Evol. Microbiol.">
        <title>The Global Catalogue of Microorganisms (GCM) 10K type strain sequencing project: providing services to taxonomists for standard genome sequencing and annotation.</title>
        <authorList>
            <consortium name="The Broad Institute Genomics Platform"/>
            <consortium name="The Broad Institute Genome Sequencing Center for Infectious Disease"/>
            <person name="Wu L."/>
            <person name="Ma J."/>
        </authorList>
    </citation>
    <scope>NUCLEOTIDE SEQUENCE [LARGE SCALE GENOMIC DNA]</scope>
    <source>
        <strain evidence="18">JCM 18959</strain>
    </source>
</reference>
<evidence type="ECO:0000313" key="17">
    <source>
        <dbReference type="EMBL" id="GAA5091558.1"/>
    </source>
</evidence>
<dbReference type="InterPro" id="IPR015886">
    <property type="entry name" value="H2TH_FPG"/>
</dbReference>
<evidence type="ECO:0000256" key="1">
    <source>
        <dbReference type="ARBA" id="ARBA00001668"/>
    </source>
</evidence>
<name>A0ABP9M6K1_9MICO</name>
<keyword evidence="11" id="KW-0456">Lyase</keyword>
<comment type="similarity">
    <text evidence="3">Belongs to the FPG family.</text>
</comment>
<dbReference type="Pfam" id="PF06827">
    <property type="entry name" value="zf-FPG_IleRS"/>
    <property type="match status" value="1"/>
</dbReference>
<evidence type="ECO:0000259" key="15">
    <source>
        <dbReference type="PROSITE" id="PS51066"/>
    </source>
</evidence>
<feature type="domain" description="FPG-type" evidence="15">
    <location>
        <begin position="240"/>
        <end position="274"/>
    </location>
</feature>
<dbReference type="EMBL" id="BAABKZ010000001">
    <property type="protein sequence ID" value="GAA5091558.1"/>
    <property type="molecule type" value="Genomic_DNA"/>
</dbReference>
<proteinExistence type="inferred from homology"/>
<evidence type="ECO:0000256" key="11">
    <source>
        <dbReference type="ARBA" id="ARBA00023239"/>
    </source>
</evidence>
<dbReference type="Pfam" id="PF01149">
    <property type="entry name" value="Fapy_DNA_glyco"/>
    <property type="match status" value="1"/>
</dbReference>
<dbReference type="PANTHER" id="PTHR22993">
    <property type="entry name" value="FORMAMIDOPYRIMIDINE-DNA GLYCOSYLASE"/>
    <property type="match status" value="1"/>
</dbReference>
<evidence type="ECO:0000256" key="13">
    <source>
        <dbReference type="ARBA" id="ARBA00023295"/>
    </source>
</evidence>
<keyword evidence="7" id="KW-0378">Hydrolase</keyword>
<accession>A0ABP9M6K1</accession>
<dbReference type="SMART" id="SM01232">
    <property type="entry name" value="H2TH"/>
    <property type="match status" value="1"/>
</dbReference>
<keyword evidence="4" id="KW-0479">Metal-binding</keyword>
<dbReference type="RefSeq" id="WP_194413627.1">
    <property type="nucleotide sequence ID" value="NZ_BAABKZ010000001.1"/>
</dbReference>
<comment type="caution">
    <text evidence="17">The sequence shown here is derived from an EMBL/GenBank/DDBJ whole genome shotgun (WGS) entry which is preliminary data.</text>
</comment>
<evidence type="ECO:0000256" key="5">
    <source>
        <dbReference type="ARBA" id="ARBA00022763"/>
    </source>
</evidence>
<evidence type="ECO:0000256" key="8">
    <source>
        <dbReference type="ARBA" id="ARBA00022833"/>
    </source>
</evidence>
<keyword evidence="10" id="KW-0234">DNA repair</keyword>
<evidence type="ECO:0000259" key="16">
    <source>
        <dbReference type="PROSITE" id="PS51068"/>
    </source>
</evidence>
<protein>
    <submittedName>
        <fullName evidence="17">Fpg/Nei family DNA glycosylase</fullName>
    </submittedName>
</protein>
<evidence type="ECO:0000256" key="4">
    <source>
        <dbReference type="ARBA" id="ARBA00022723"/>
    </source>
</evidence>
<dbReference type="SUPFAM" id="SSF81624">
    <property type="entry name" value="N-terminal domain of MutM-like DNA repair proteins"/>
    <property type="match status" value="1"/>
</dbReference>
<keyword evidence="13" id="KW-0326">Glycosidase</keyword>
<dbReference type="InterPro" id="IPR035937">
    <property type="entry name" value="FPG_N"/>
</dbReference>
<dbReference type="PROSITE" id="PS51066">
    <property type="entry name" value="ZF_FPG_2"/>
    <property type="match status" value="1"/>
</dbReference>
<comment type="cofactor">
    <cofactor evidence="2">
        <name>Zn(2+)</name>
        <dbReference type="ChEBI" id="CHEBI:29105"/>
    </cofactor>
</comment>
<keyword evidence="8" id="KW-0862">Zinc</keyword>
<dbReference type="InterPro" id="IPR010979">
    <property type="entry name" value="Ribosomal_uS13-like_H2TH"/>
</dbReference>
<dbReference type="SUPFAM" id="SSF57716">
    <property type="entry name" value="Glucocorticoid receptor-like (DNA-binding domain)"/>
    <property type="match status" value="1"/>
</dbReference>
<dbReference type="InterPro" id="IPR000214">
    <property type="entry name" value="Znf_DNA_glyclase/AP_lyase"/>
</dbReference>
<dbReference type="Gene3D" id="3.20.190.10">
    <property type="entry name" value="MutM-like, N-terminal"/>
    <property type="match status" value="1"/>
</dbReference>
<feature type="domain" description="Formamidopyrimidine-DNA glycosylase catalytic" evidence="16">
    <location>
        <begin position="2"/>
        <end position="94"/>
    </location>
</feature>
<evidence type="ECO:0000256" key="9">
    <source>
        <dbReference type="ARBA" id="ARBA00023125"/>
    </source>
</evidence>
<dbReference type="Pfam" id="PF06831">
    <property type="entry name" value="H2TH"/>
    <property type="match status" value="1"/>
</dbReference>
<dbReference type="SMART" id="SM00898">
    <property type="entry name" value="Fapy_DNA_glyco"/>
    <property type="match status" value="1"/>
</dbReference>
<evidence type="ECO:0000256" key="7">
    <source>
        <dbReference type="ARBA" id="ARBA00022801"/>
    </source>
</evidence>
<dbReference type="SUPFAM" id="SSF46946">
    <property type="entry name" value="S13-like H2TH domain"/>
    <property type="match status" value="1"/>
</dbReference>
<keyword evidence="5" id="KW-0227">DNA damage</keyword>
<sequence>MPESPEVEALTRFLAREASGREICGVDVLEFRSVKTRSAPPAEIVGRTVTGAARHGKHVELLLGDKSLVVSLGRHGWIRWLGADSRGSDTEVPADAPPALASFHLSDDVALEVTDAGSWVSLGLFVVGSADEVPAIAKLGPDPAHDDFTRAQFDAALGGRRKQIKAILQEQESLAGIGNAYSDEILHIARQSPVTPAAALDPAATDRLFDATVSTVREAIEARGGVPIDQLKAQKVAAMRVHGRAGEACPVCGDTILDLTFSGTSAQYCPTCQNGGVPI</sequence>
<dbReference type="PROSITE" id="PS51068">
    <property type="entry name" value="FPG_CAT"/>
    <property type="match status" value="1"/>
</dbReference>
<evidence type="ECO:0000256" key="12">
    <source>
        <dbReference type="ARBA" id="ARBA00023268"/>
    </source>
</evidence>
<keyword evidence="9" id="KW-0238">DNA-binding</keyword>
<dbReference type="PANTHER" id="PTHR22993:SF9">
    <property type="entry name" value="FORMAMIDOPYRIMIDINE-DNA GLYCOSYLASE"/>
    <property type="match status" value="1"/>
</dbReference>
<comment type="catalytic activity">
    <reaction evidence="1">
        <text>Hydrolysis of DNA containing ring-opened 7-methylguanine residues, releasing 2,6-diamino-4-hydroxy-5-(N-methyl)formamidopyrimidine.</text>
        <dbReference type="EC" id="3.2.2.23"/>
    </reaction>
</comment>
<dbReference type="InterPro" id="IPR010663">
    <property type="entry name" value="Znf_FPG/IleRS"/>
</dbReference>
<evidence type="ECO:0000256" key="14">
    <source>
        <dbReference type="PROSITE-ProRule" id="PRU00391"/>
    </source>
</evidence>
<dbReference type="Gene3D" id="1.10.8.50">
    <property type="match status" value="1"/>
</dbReference>
<evidence type="ECO:0000313" key="18">
    <source>
        <dbReference type="Proteomes" id="UP001501407"/>
    </source>
</evidence>
<organism evidence="17 18">
    <name type="scientific">Microbacterium yannicii</name>
    <dbReference type="NCBI Taxonomy" id="671622"/>
    <lineage>
        <taxon>Bacteria</taxon>
        <taxon>Bacillati</taxon>
        <taxon>Actinomycetota</taxon>
        <taxon>Actinomycetes</taxon>
        <taxon>Micrococcales</taxon>
        <taxon>Microbacteriaceae</taxon>
        <taxon>Microbacterium</taxon>
    </lineage>
</organism>
<dbReference type="Proteomes" id="UP001501407">
    <property type="component" value="Unassembled WGS sequence"/>
</dbReference>
<evidence type="ECO:0000256" key="2">
    <source>
        <dbReference type="ARBA" id="ARBA00001947"/>
    </source>
</evidence>